<feature type="domain" description="HTH asnC-type" evidence="5">
    <location>
        <begin position="10"/>
        <end position="71"/>
    </location>
</feature>
<dbReference type="SUPFAM" id="SSF54909">
    <property type="entry name" value="Dimeric alpha+beta barrel"/>
    <property type="match status" value="1"/>
</dbReference>
<evidence type="ECO:0000256" key="4">
    <source>
        <dbReference type="ARBA" id="ARBA00023163"/>
    </source>
</evidence>
<keyword evidence="2" id="KW-0238">DNA-binding</keyword>
<dbReference type="PROSITE" id="PS00519">
    <property type="entry name" value="HTH_ASNC_1"/>
    <property type="match status" value="1"/>
</dbReference>
<dbReference type="AlphaFoldDB" id="A0A9J6PIH9"/>
<dbReference type="Pfam" id="PF13412">
    <property type="entry name" value="HTH_24"/>
    <property type="match status" value="1"/>
</dbReference>
<dbReference type="SMART" id="SM00344">
    <property type="entry name" value="HTH_ASNC"/>
    <property type="match status" value="1"/>
</dbReference>
<dbReference type="GO" id="GO:0043201">
    <property type="term" value="P:response to L-leucine"/>
    <property type="evidence" value="ECO:0007669"/>
    <property type="project" value="TreeGrafter"/>
</dbReference>
<dbReference type="InterPro" id="IPR036390">
    <property type="entry name" value="WH_DNA-bd_sf"/>
</dbReference>
<dbReference type="PRINTS" id="PR00033">
    <property type="entry name" value="HTHASNC"/>
</dbReference>
<dbReference type="EMBL" id="JAMZFT010000002">
    <property type="protein sequence ID" value="MCP1336367.1"/>
    <property type="molecule type" value="Genomic_DNA"/>
</dbReference>
<dbReference type="Pfam" id="PF01037">
    <property type="entry name" value="AsnC_trans_reg"/>
    <property type="match status" value="1"/>
</dbReference>
<proteinExistence type="predicted"/>
<gene>
    <name evidence="6" type="ORF">NJQ99_08120</name>
</gene>
<dbReference type="FunFam" id="1.10.10.10:FF:000186">
    <property type="entry name" value="AsnC family transcriptional regulator"/>
    <property type="match status" value="1"/>
</dbReference>
<dbReference type="PROSITE" id="PS50956">
    <property type="entry name" value="HTH_ASNC_2"/>
    <property type="match status" value="1"/>
</dbReference>
<dbReference type="InterPro" id="IPR019887">
    <property type="entry name" value="Tscrpt_reg_AsnC/Lrp_C"/>
</dbReference>
<keyword evidence="3" id="KW-0010">Activator</keyword>
<dbReference type="Gene3D" id="1.10.10.10">
    <property type="entry name" value="Winged helix-like DNA-binding domain superfamily/Winged helix DNA-binding domain"/>
    <property type="match status" value="1"/>
</dbReference>
<accession>A0A9J6PIH9</accession>
<dbReference type="InterPro" id="IPR019888">
    <property type="entry name" value="Tscrpt_reg_AsnC-like"/>
</dbReference>
<dbReference type="PANTHER" id="PTHR30154:SF0">
    <property type="entry name" value="LEUCINE-RESPONSIVE REGULATORY PROTEIN"/>
    <property type="match status" value="1"/>
</dbReference>
<name>A0A9J6PIH9_9PROT</name>
<evidence type="ECO:0000256" key="1">
    <source>
        <dbReference type="ARBA" id="ARBA00023015"/>
    </source>
</evidence>
<evidence type="ECO:0000256" key="2">
    <source>
        <dbReference type="ARBA" id="ARBA00023125"/>
    </source>
</evidence>
<comment type="caution">
    <text evidence="6">The sequence shown here is derived from an EMBL/GenBank/DDBJ whole genome shotgun (WGS) entry which is preliminary data.</text>
</comment>
<evidence type="ECO:0000313" key="6">
    <source>
        <dbReference type="EMBL" id="MCP1336367.1"/>
    </source>
</evidence>
<keyword evidence="1" id="KW-0805">Transcription regulation</keyword>
<dbReference type="CDD" id="cd00090">
    <property type="entry name" value="HTH_ARSR"/>
    <property type="match status" value="1"/>
</dbReference>
<dbReference type="InterPro" id="IPR000485">
    <property type="entry name" value="AsnC-type_HTH_dom"/>
</dbReference>
<organism evidence="6 7">
    <name type="scientific">Futiania mangrovi</name>
    <dbReference type="NCBI Taxonomy" id="2959716"/>
    <lineage>
        <taxon>Bacteria</taxon>
        <taxon>Pseudomonadati</taxon>
        <taxon>Pseudomonadota</taxon>
        <taxon>Alphaproteobacteria</taxon>
        <taxon>Futianiales</taxon>
        <taxon>Futianiaceae</taxon>
        <taxon>Futiania</taxon>
    </lineage>
</organism>
<dbReference type="SUPFAM" id="SSF46785">
    <property type="entry name" value="Winged helix' DNA-binding domain"/>
    <property type="match status" value="1"/>
</dbReference>
<dbReference type="GO" id="GO:0005829">
    <property type="term" value="C:cytosol"/>
    <property type="evidence" value="ECO:0007669"/>
    <property type="project" value="TreeGrafter"/>
</dbReference>
<keyword evidence="4" id="KW-0804">Transcription</keyword>
<dbReference type="InterPro" id="IPR011008">
    <property type="entry name" value="Dimeric_a/b-barrel"/>
</dbReference>
<reference evidence="6" key="1">
    <citation type="submission" date="2022-06" db="EMBL/GenBank/DDBJ databases">
        <title>Isolation and Genomics of Futiania mangrovii gen. nov., sp. nov., a Rare and Metabolically-versatile member in the Class Alphaproteobacteria.</title>
        <authorList>
            <person name="Liu L."/>
            <person name="Huang W.-C."/>
            <person name="Pan J."/>
            <person name="Li J."/>
            <person name="Huang Y."/>
            <person name="Du H."/>
            <person name="Liu Y."/>
            <person name="Li M."/>
        </authorList>
    </citation>
    <scope>NUCLEOTIDE SEQUENCE</scope>
    <source>
        <strain evidence="6">FT118</strain>
    </source>
</reference>
<evidence type="ECO:0000256" key="3">
    <source>
        <dbReference type="ARBA" id="ARBA00023159"/>
    </source>
</evidence>
<dbReference type="PANTHER" id="PTHR30154">
    <property type="entry name" value="LEUCINE-RESPONSIVE REGULATORY PROTEIN"/>
    <property type="match status" value="1"/>
</dbReference>
<dbReference type="InterPro" id="IPR019885">
    <property type="entry name" value="Tscrpt_reg_HTH_AsnC-type_CS"/>
</dbReference>
<evidence type="ECO:0000313" key="7">
    <source>
        <dbReference type="Proteomes" id="UP001055804"/>
    </source>
</evidence>
<evidence type="ECO:0000259" key="5">
    <source>
        <dbReference type="PROSITE" id="PS50956"/>
    </source>
</evidence>
<dbReference type="InterPro" id="IPR011991">
    <property type="entry name" value="ArsR-like_HTH"/>
</dbReference>
<dbReference type="Gene3D" id="3.30.70.920">
    <property type="match status" value="1"/>
</dbReference>
<sequence length="161" mass="18052">MCRRSSGEHMDRIDRAILRVLQEDARIPMVELARRVNLTKTPCADRVRKLEAAGIIRGYRADLDPAALDADHVVIVQVVLAGTTADELEAFNAAVRRVPQVQSCHMIAGDFDYLLKVRTRDIAEYRRLLGDVISRLPHVQQTHTYVVMEAVKDANTLPVPA</sequence>
<keyword evidence="7" id="KW-1185">Reference proteome</keyword>
<dbReference type="Proteomes" id="UP001055804">
    <property type="component" value="Unassembled WGS sequence"/>
</dbReference>
<protein>
    <submittedName>
        <fullName evidence="6">Lrp/AsnC ligand binding domain-containing protein</fullName>
    </submittedName>
</protein>
<dbReference type="InterPro" id="IPR036388">
    <property type="entry name" value="WH-like_DNA-bd_sf"/>
</dbReference>
<dbReference type="GO" id="GO:0006524">
    <property type="term" value="P:alanine catabolic process"/>
    <property type="evidence" value="ECO:0007669"/>
    <property type="project" value="TreeGrafter"/>
</dbReference>
<dbReference type="GO" id="GO:0043565">
    <property type="term" value="F:sequence-specific DNA binding"/>
    <property type="evidence" value="ECO:0007669"/>
    <property type="project" value="InterPro"/>
</dbReference>
<dbReference type="GO" id="GO:0006355">
    <property type="term" value="P:regulation of DNA-templated transcription"/>
    <property type="evidence" value="ECO:0007669"/>
    <property type="project" value="UniProtKB-ARBA"/>
</dbReference>